<gene>
    <name evidence="2" type="ORF">H5410_027621</name>
</gene>
<feature type="compositionally biased region" description="Low complexity" evidence="1">
    <location>
        <begin position="75"/>
        <end position="94"/>
    </location>
</feature>
<keyword evidence="3" id="KW-1185">Reference proteome</keyword>
<dbReference type="Proteomes" id="UP000824120">
    <property type="component" value="Chromosome 5"/>
</dbReference>
<evidence type="ECO:0000256" key="1">
    <source>
        <dbReference type="SAM" id="MobiDB-lite"/>
    </source>
</evidence>
<accession>A0A9J5YZP6</accession>
<reference evidence="2 3" key="1">
    <citation type="submission" date="2020-09" db="EMBL/GenBank/DDBJ databases">
        <title>De no assembly of potato wild relative species, Solanum commersonii.</title>
        <authorList>
            <person name="Cho K."/>
        </authorList>
    </citation>
    <scope>NUCLEOTIDE SEQUENCE [LARGE SCALE GENOMIC DNA]</scope>
    <source>
        <strain evidence="2">LZ3.2</strain>
        <tissue evidence="2">Leaf</tissue>
    </source>
</reference>
<proteinExistence type="predicted"/>
<evidence type="ECO:0000313" key="2">
    <source>
        <dbReference type="EMBL" id="KAG5606129.1"/>
    </source>
</evidence>
<sequence length="101" mass="10971">MSTTGKFSPGQGVHLTKISNHFNGGITGERISGDVAGAPASKEDQSIYQTTPIDEDNHLKVTIVHSKKQPNMNENNQVKDQVQSQSQDNSSAQQHKGIKRS</sequence>
<organism evidence="2 3">
    <name type="scientific">Solanum commersonii</name>
    <name type="common">Commerson's wild potato</name>
    <name type="synonym">Commerson's nightshade</name>
    <dbReference type="NCBI Taxonomy" id="4109"/>
    <lineage>
        <taxon>Eukaryota</taxon>
        <taxon>Viridiplantae</taxon>
        <taxon>Streptophyta</taxon>
        <taxon>Embryophyta</taxon>
        <taxon>Tracheophyta</taxon>
        <taxon>Spermatophyta</taxon>
        <taxon>Magnoliopsida</taxon>
        <taxon>eudicotyledons</taxon>
        <taxon>Gunneridae</taxon>
        <taxon>Pentapetalae</taxon>
        <taxon>asterids</taxon>
        <taxon>lamiids</taxon>
        <taxon>Solanales</taxon>
        <taxon>Solanaceae</taxon>
        <taxon>Solanoideae</taxon>
        <taxon>Solaneae</taxon>
        <taxon>Solanum</taxon>
    </lineage>
</organism>
<evidence type="ECO:0000313" key="3">
    <source>
        <dbReference type="Proteomes" id="UP000824120"/>
    </source>
</evidence>
<comment type="caution">
    <text evidence="2">The sequence shown here is derived from an EMBL/GenBank/DDBJ whole genome shotgun (WGS) entry which is preliminary data.</text>
</comment>
<feature type="region of interest" description="Disordered" evidence="1">
    <location>
        <begin position="1"/>
        <end position="101"/>
    </location>
</feature>
<protein>
    <submittedName>
        <fullName evidence="2">Uncharacterized protein</fullName>
    </submittedName>
</protein>
<dbReference type="AlphaFoldDB" id="A0A9J5YZP6"/>
<dbReference type="EMBL" id="JACXVP010000005">
    <property type="protein sequence ID" value="KAG5606129.1"/>
    <property type="molecule type" value="Genomic_DNA"/>
</dbReference>
<name>A0A9J5YZP6_SOLCO</name>